<proteinExistence type="predicted"/>
<dbReference type="GO" id="GO:0004519">
    <property type="term" value="F:endonuclease activity"/>
    <property type="evidence" value="ECO:0007669"/>
    <property type="project" value="UniProtKB-KW"/>
</dbReference>
<gene>
    <name evidence="3" type="ORF">H8712_06785</name>
</gene>
<dbReference type="Gene3D" id="3.40.570.10">
    <property type="entry name" value="Extracellular Endonuclease, subunit A"/>
    <property type="match status" value="1"/>
</dbReference>
<comment type="caution">
    <text evidence="3">The sequence shown here is derived from an EMBL/GenBank/DDBJ whole genome shotgun (WGS) entry which is preliminary data.</text>
</comment>
<dbReference type="InterPro" id="IPR044929">
    <property type="entry name" value="DNA/RNA_non-sp_Endonuclease_sf"/>
</dbReference>
<reference evidence="3 4" key="1">
    <citation type="submission" date="2020-08" db="EMBL/GenBank/DDBJ databases">
        <title>Genome public.</title>
        <authorList>
            <person name="Liu C."/>
            <person name="Sun Q."/>
        </authorList>
    </citation>
    <scope>NUCLEOTIDE SEQUENCE [LARGE SCALE GENOMIC DNA]</scope>
    <source>
        <strain evidence="3 4">3_YM_SP_D4_24.mj</strain>
    </source>
</reference>
<keyword evidence="4" id="KW-1185">Reference proteome</keyword>
<dbReference type="Proteomes" id="UP000661649">
    <property type="component" value="Unassembled WGS sequence"/>
</dbReference>
<evidence type="ECO:0000259" key="2">
    <source>
        <dbReference type="Pfam" id="PF13930"/>
    </source>
</evidence>
<dbReference type="SUPFAM" id="SSF57884">
    <property type="entry name" value="Ada DNA repair protein, N-terminal domain (N-Ada 10)"/>
    <property type="match status" value="1"/>
</dbReference>
<evidence type="ECO:0000256" key="1">
    <source>
        <dbReference type="SAM" id="SignalP"/>
    </source>
</evidence>
<dbReference type="Pfam" id="PF13930">
    <property type="entry name" value="Endonuclea_NS_2"/>
    <property type="match status" value="1"/>
</dbReference>
<dbReference type="RefSeq" id="WP_117455693.1">
    <property type="nucleotide sequence ID" value="NZ_JACRTP010000002.1"/>
</dbReference>
<keyword evidence="3" id="KW-0378">Hydrolase</keyword>
<dbReference type="EMBL" id="JACRTP010000002">
    <property type="protein sequence ID" value="MBC8628323.1"/>
    <property type="molecule type" value="Genomic_DNA"/>
</dbReference>
<keyword evidence="3" id="KW-0255">Endonuclease</keyword>
<dbReference type="PROSITE" id="PS51257">
    <property type="entry name" value="PROKAR_LIPOPROTEIN"/>
    <property type="match status" value="1"/>
</dbReference>
<keyword evidence="1" id="KW-0732">Signal</keyword>
<accession>A0ABR7PAH1</accession>
<feature type="domain" description="Type VII secretion system protein EssD-like" evidence="2">
    <location>
        <begin position="89"/>
        <end position="214"/>
    </location>
</feature>
<evidence type="ECO:0000313" key="3">
    <source>
        <dbReference type="EMBL" id="MBC8628323.1"/>
    </source>
</evidence>
<evidence type="ECO:0000313" key="4">
    <source>
        <dbReference type="Proteomes" id="UP000661649"/>
    </source>
</evidence>
<keyword evidence="3" id="KW-0540">Nuclease</keyword>
<feature type="signal peptide" evidence="1">
    <location>
        <begin position="1"/>
        <end position="23"/>
    </location>
</feature>
<dbReference type="Gene3D" id="3.40.10.10">
    <property type="entry name" value="DNA Methylphosphotriester Repair Domain"/>
    <property type="match status" value="1"/>
</dbReference>
<sequence>MKKQLKWLTLLLCLMFLMTGCDVEGNLGITSESSQTTVQSSPSDISVSSDEKNIQLDSIPEYSGKPYVVINDNQPFFTDADLTEEPFENYSDLDELGRCGVAYANICIDLMPTEERGSISQVKPTGWHSVRYDNVDGKSLYNRCHLIGWQLAGENANEKNLITGTRYMNVDGMLPFENMIADYVKETDYHVLYRVTPIFEGDNLVASGVEMEAMSVEDNGDGILFNVYCYNVQPDITIDYATGDSYLSTDSTSNNTSASNETTYILNENTMKFHTQDCPSAKQMNPENRKKYTGNRQDLLDQGYEACQKCHP</sequence>
<dbReference type="InterPro" id="IPR035451">
    <property type="entry name" value="Ada-like_dom_sf"/>
</dbReference>
<name>A0ABR7PAH1_9FIRM</name>
<organism evidence="3 4">
    <name type="scientific">Blautia stercoris</name>
    <dbReference type="NCBI Taxonomy" id="871664"/>
    <lineage>
        <taxon>Bacteria</taxon>
        <taxon>Bacillati</taxon>
        <taxon>Bacillota</taxon>
        <taxon>Clostridia</taxon>
        <taxon>Lachnospirales</taxon>
        <taxon>Lachnospiraceae</taxon>
        <taxon>Blautia</taxon>
    </lineage>
</organism>
<dbReference type="InterPro" id="IPR044927">
    <property type="entry name" value="Endonuclea_NS_2"/>
</dbReference>
<protein>
    <submittedName>
        <fullName evidence="3">DNA/RNA non-specific endonuclease</fullName>
    </submittedName>
</protein>
<feature type="chain" id="PRO_5045635890" evidence="1">
    <location>
        <begin position="24"/>
        <end position="312"/>
    </location>
</feature>